<proteinExistence type="predicted"/>
<dbReference type="Proteomes" id="UP000077266">
    <property type="component" value="Unassembled WGS sequence"/>
</dbReference>
<evidence type="ECO:0000313" key="2">
    <source>
        <dbReference type="Proteomes" id="UP000077266"/>
    </source>
</evidence>
<protein>
    <submittedName>
        <fullName evidence="1">Uncharacterized protein</fullName>
    </submittedName>
</protein>
<dbReference type="AlphaFoldDB" id="A0A165QHN4"/>
<dbReference type="InParanoid" id="A0A165QHN4"/>
<dbReference type="EMBL" id="KV425883">
    <property type="protein sequence ID" value="KZW03634.1"/>
    <property type="molecule type" value="Genomic_DNA"/>
</dbReference>
<accession>A0A165QHN4</accession>
<keyword evidence="2" id="KW-1185">Reference proteome</keyword>
<organism evidence="1 2">
    <name type="scientific">Exidia glandulosa HHB12029</name>
    <dbReference type="NCBI Taxonomy" id="1314781"/>
    <lineage>
        <taxon>Eukaryota</taxon>
        <taxon>Fungi</taxon>
        <taxon>Dikarya</taxon>
        <taxon>Basidiomycota</taxon>
        <taxon>Agaricomycotina</taxon>
        <taxon>Agaricomycetes</taxon>
        <taxon>Auriculariales</taxon>
        <taxon>Exidiaceae</taxon>
        <taxon>Exidia</taxon>
    </lineage>
</organism>
<gene>
    <name evidence="1" type="ORF">EXIGLDRAFT_721815</name>
</gene>
<reference evidence="1 2" key="1">
    <citation type="journal article" date="2016" name="Mol. Biol. Evol.">
        <title>Comparative Genomics of Early-Diverging Mushroom-Forming Fungi Provides Insights into the Origins of Lignocellulose Decay Capabilities.</title>
        <authorList>
            <person name="Nagy L.G."/>
            <person name="Riley R."/>
            <person name="Tritt A."/>
            <person name="Adam C."/>
            <person name="Daum C."/>
            <person name="Floudas D."/>
            <person name="Sun H."/>
            <person name="Yadav J.S."/>
            <person name="Pangilinan J."/>
            <person name="Larsson K.H."/>
            <person name="Matsuura K."/>
            <person name="Barry K."/>
            <person name="Labutti K."/>
            <person name="Kuo R."/>
            <person name="Ohm R.A."/>
            <person name="Bhattacharya S.S."/>
            <person name="Shirouzu T."/>
            <person name="Yoshinaga Y."/>
            <person name="Martin F.M."/>
            <person name="Grigoriev I.V."/>
            <person name="Hibbett D.S."/>
        </authorList>
    </citation>
    <scope>NUCLEOTIDE SEQUENCE [LARGE SCALE GENOMIC DNA]</scope>
    <source>
        <strain evidence="1 2">HHB12029</strain>
    </source>
</reference>
<name>A0A165QHN4_EXIGL</name>
<evidence type="ECO:0000313" key="1">
    <source>
        <dbReference type="EMBL" id="KZW03634.1"/>
    </source>
</evidence>
<sequence>MARKWIARHGAQRRSRIDAASVCRRNSCSLRDPAVVTVTHPIVSVFFPSVYAALADI</sequence>